<evidence type="ECO:0008006" key="3">
    <source>
        <dbReference type="Google" id="ProtNLM"/>
    </source>
</evidence>
<dbReference type="AlphaFoldDB" id="A0A834NUQ3"/>
<evidence type="ECO:0000313" key="2">
    <source>
        <dbReference type="Proteomes" id="UP000617340"/>
    </source>
</evidence>
<dbReference type="InterPro" id="IPR035979">
    <property type="entry name" value="RBD_domain_sf"/>
</dbReference>
<dbReference type="Gene3D" id="3.30.70.330">
    <property type="match status" value="1"/>
</dbReference>
<evidence type="ECO:0000313" key="1">
    <source>
        <dbReference type="EMBL" id="KAF7418287.1"/>
    </source>
</evidence>
<dbReference type="SUPFAM" id="SSF54928">
    <property type="entry name" value="RNA-binding domain, RBD"/>
    <property type="match status" value="1"/>
</dbReference>
<proteinExistence type="predicted"/>
<name>A0A834NUQ3_VESGE</name>
<accession>A0A834NUQ3</accession>
<comment type="caution">
    <text evidence="1">The sequence shown here is derived from an EMBL/GenBank/DDBJ whole genome shotgun (WGS) entry which is preliminary data.</text>
</comment>
<dbReference type="Proteomes" id="UP000617340">
    <property type="component" value="Unassembled WGS sequence"/>
</dbReference>
<dbReference type="InterPro" id="IPR012677">
    <property type="entry name" value="Nucleotide-bd_a/b_plait_sf"/>
</dbReference>
<sequence>MTSSTSSHVSWMILRKPEEHSSALSEEGVTNKCTIGEDGNMGITLTFDILILCNGGSAVLLMKVLWSPDRTAIQLCERWQSYKIKFVFAIVKVFVTEDFCLLIFTEQVRGFGFITFADPASVDKVLTQGNHELDGKKATGKASVFRKINGSSQKSDFANRCGSASLYLVGTMISQRAA</sequence>
<keyword evidence="2" id="KW-1185">Reference proteome</keyword>
<protein>
    <recommendedName>
        <fullName evidence="3">RRM domain-containing protein</fullName>
    </recommendedName>
</protein>
<organism evidence="1 2">
    <name type="scientific">Vespula germanica</name>
    <name type="common">German yellow jacket</name>
    <name type="synonym">Paravespula germanica</name>
    <dbReference type="NCBI Taxonomy" id="30212"/>
    <lineage>
        <taxon>Eukaryota</taxon>
        <taxon>Metazoa</taxon>
        <taxon>Ecdysozoa</taxon>
        <taxon>Arthropoda</taxon>
        <taxon>Hexapoda</taxon>
        <taxon>Insecta</taxon>
        <taxon>Pterygota</taxon>
        <taxon>Neoptera</taxon>
        <taxon>Endopterygota</taxon>
        <taxon>Hymenoptera</taxon>
        <taxon>Apocrita</taxon>
        <taxon>Aculeata</taxon>
        <taxon>Vespoidea</taxon>
        <taxon>Vespidae</taxon>
        <taxon>Vespinae</taxon>
        <taxon>Vespula</taxon>
    </lineage>
</organism>
<reference evidence="1" key="1">
    <citation type="journal article" date="2020" name="G3 (Bethesda)">
        <title>High-Quality Assemblies for Three Invasive Social Wasps from the &lt;i&gt;Vespula&lt;/i&gt; Genus.</title>
        <authorList>
            <person name="Harrop T.W.R."/>
            <person name="Guhlin J."/>
            <person name="McLaughlin G.M."/>
            <person name="Permina E."/>
            <person name="Stockwell P."/>
            <person name="Gilligan J."/>
            <person name="Le Lec M.F."/>
            <person name="Gruber M.A.M."/>
            <person name="Quinn O."/>
            <person name="Lovegrove M."/>
            <person name="Duncan E.J."/>
            <person name="Remnant E.J."/>
            <person name="Van Eeckhoven J."/>
            <person name="Graham B."/>
            <person name="Knapp R.A."/>
            <person name="Langford K.W."/>
            <person name="Kronenberg Z."/>
            <person name="Press M.O."/>
            <person name="Eacker S.M."/>
            <person name="Wilson-Rankin E.E."/>
            <person name="Purcell J."/>
            <person name="Lester P.J."/>
            <person name="Dearden P.K."/>
        </authorList>
    </citation>
    <scope>NUCLEOTIDE SEQUENCE</scope>
    <source>
        <strain evidence="1">Linc-1</strain>
    </source>
</reference>
<dbReference type="EMBL" id="JACSDZ010000001">
    <property type="protein sequence ID" value="KAF7418287.1"/>
    <property type="molecule type" value="Genomic_DNA"/>
</dbReference>
<dbReference type="GO" id="GO:0003676">
    <property type="term" value="F:nucleic acid binding"/>
    <property type="evidence" value="ECO:0007669"/>
    <property type="project" value="InterPro"/>
</dbReference>
<gene>
    <name evidence="1" type="ORF">HZH68_000940</name>
</gene>